<dbReference type="AlphaFoldDB" id="A0A6J8ETK6"/>
<feature type="compositionally biased region" description="Basic and acidic residues" evidence="5">
    <location>
        <begin position="405"/>
        <end position="414"/>
    </location>
</feature>
<evidence type="ECO:0000259" key="6">
    <source>
        <dbReference type="Pfam" id="PF08573"/>
    </source>
</evidence>
<feature type="compositionally biased region" description="Basic and acidic residues" evidence="5">
    <location>
        <begin position="169"/>
        <end position="182"/>
    </location>
</feature>
<name>A0A6J8ETK6_MYTCO</name>
<dbReference type="GO" id="GO:0010792">
    <property type="term" value="P:DNA double-strand break processing involved in repair via single-strand annealing"/>
    <property type="evidence" value="ECO:0007669"/>
    <property type="project" value="TreeGrafter"/>
</dbReference>
<feature type="domain" description="DNA endonuclease activator Ctp1 C-terminal" evidence="6">
    <location>
        <begin position="748"/>
        <end position="786"/>
    </location>
</feature>
<keyword evidence="4" id="KW-0175">Coiled coil</keyword>
<feature type="region of interest" description="Disordered" evidence="5">
    <location>
        <begin position="492"/>
        <end position="535"/>
    </location>
</feature>
<evidence type="ECO:0000256" key="2">
    <source>
        <dbReference type="ARBA" id="ARBA00022763"/>
    </source>
</evidence>
<organism evidence="7 8">
    <name type="scientific">Mytilus coruscus</name>
    <name type="common">Sea mussel</name>
    <dbReference type="NCBI Taxonomy" id="42192"/>
    <lineage>
        <taxon>Eukaryota</taxon>
        <taxon>Metazoa</taxon>
        <taxon>Spiralia</taxon>
        <taxon>Lophotrochozoa</taxon>
        <taxon>Mollusca</taxon>
        <taxon>Bivalvia</taxon>
        <taxon>Autobranchia</taxon>
        <taxon>Pteriomorphia</taxon>
        <taxon>Mytilida</taxon>
        <taxon>Mytiloidea</taxon>
        <taxon>Mytilidae</taxon>
        <taxon>Mytilinae</taxon>
        <taxon>Mytilus</taxon>
    </lineage>
</organism>
<comment type="subcellular location">
    <subcellularLocation>
        <location evidence="1">Nucleus</location>
    </subcellularLocation>
</comment>
<feature type="compositionally biased region" description="Basic and acidic residues" evidence="5">
    <location>
        <begin position="498"/>
        <end position="513"/>
    </location>
</feature>
<dbReference type="Proteomes" id="UP000507470">
    <property type="component" value="Unassembled WGS sequence"/>
</dbReference>
<dbReference type="GO" id="GO:0016787">
    <property type="term" value="F:hydrolase activity"/>
    <property type="evidence" value="ECO:0007669"/>
    <property type="project" value="UniProtKB-KW"/>
</dbReference>
<dbReference type="InterPro" id="IPR033316">
    <property type="entry name" value="RBBP8-like"/>
</dbReference>
<dbReference type="OrthoDB" id="5801062at2759"/>
<dbReference type="GO" id="GO:0003684">
    <property type="term" value="F:damaged DNA binding"/>
    <property type="evidence" value="ECO:0007669"/>
    <property type="project" value="TreeGrafter"/>
</dbReference>
<evidence type="ECO:0000256" key="4">
    <source>
        <dbReference type="SAM" id="Coils"/>
    </source>
</evidence>
<sequence length="826" mass="94564">MYAIFNWYQEEYRNIKREVETHTQENNKLKGEIDSLRQIINRDQRNDRCTACSSFQHTIQTLKDVYENTLTQKDNHITYLENRIKELERRKHNDTNENLNGNLNTGLSSPDSTSKYTPHKTKTQPGSNDGHAAAESNGKSHDKTEEDPSPDRIDKSLKLRLPRNKKRSRYSEDPSPEQKRQRMEETMIEMHSDGIDNERITGKSSRKDNLEKRPYIIVPETCLFDADFIEEDQEAICDEKADTHIGSDDAKNLSETKKNKWTIVMDTSSSSENEDNGLLLQDQGQKEKQVNRSWLHSMLSSPDLDQTKLNIGEQTEELEGRKINDIGDETVHIHSSPEFSSPSLVSHCRTVRASQQPIDIPSDNESPLILRSSGLTSENEQRYPEVDVLFEDSESSQSGKILNLSKDRSVEKLSRKVRGQKSRLPEKSPDIKSSLKMRERKSKVQEKSPLMDTSNMDDEFKNKLRQSTLSQAFMNSTKQDTDLQQAIEQSLQDSSGRLCEKGQSNDELIESKENSPPFKKPAVPKPKFKRSKVRKSADLDETIAPAHYAKHLPDIDMEETMAPSRINDKPKGGNSDPFTINGSLDPAIELSQLCAESQDLGDELEITLQNRQKDGKRENRVKESSDFIDTLQDFRLEDLHGNGDVPKTSTCIDFGDDSQAIPCSSTSVKFGGGRLKGQKKKLKTGDMEDLETEEPEINKQMEDSFDVRPKITAEPGYAYVDVVRGKDDRRKLKAFWCQECADFYKDTGESDEAIQKRMQECSRHRAKHAPPSTPEHFWSVGFMDTPECEERGYINREESPEEKKEPKFNRRSKYRKLFKSKNEEDS</sequence>
<evidence type="ECO:0000313" key="7">
    <source>
        <dbReference type="EMBL" id="CAC5423924.1"/>
    </source>
</evidence>
<evidence type="ECO:0000256" key="1">
    <source>
        <dbReference type="ARBA" id="ARBA00004123"/>
    </source>
</evidence>
<feature type="compositionally biased region" description="Low complexity" evidence="5">
    <location>
        <begin position="96"/>
        <end position="107"/>
    </location>
</feature>
<dbReference type="InterPro" id="IPR013882">
    <property type="entry name" value="Ctp1_C"/>
</dbReference>
<dbReference type="PANTHER" id="PTHR15107">
    <property type="entry name" value="RETINOBLASTOMA BINDING PROTEIN 8"/>
    <property type="match status" value="1"/>
</dbReference>
<feature type="region of interest" description="Disordered" evidence="5">
    <location>
        <begin position="674"/>
        <end position="693"/>
    </location>
</feature>
<accession>A0A6J8ETK6</accession>
<feature type="compositionally biased region" description="Basic and acidic residues" evidence="5">
    <location>
        <begin position="789"/>
        <end position="808"/>
    </location>
</feature>
<proteinExistence type="predicted"/>
<keyword evidence="8" id="KW-1185">Reference proteome</keyword>
<keyword evidence="3" id="KW-0539">Nucleus</keyword>
<keyword evidence="2" id="KW-0227">DNA damage</keyword>
<evidence type="ECO:0000256" key="5">
    <source>
        <dbReference type="SAM" id="MobiDB-lite"/>
    </source>
</evidence>
<evidence type="ECO:0000313" key="8">
    <source>
        <dbReference type="Proteomes" id="UP000507470"/>
    </source>
</evidence>
<dbReference type="GO" id="GO:0005634">
    <property type="term" value="C:nucleus"/>
    <property type="evidence" value="ECO:0007669"/>
    <property type="project" value="UniProtKB-SubCell"/>
</dbReference>
<feature type="compositionally biased region" description="Basic and acidic residues" evidence="5">
    <location>
        <begin position="138"/>
        <end position="157"/>
    </location>
</feature>
<feature type="region of interest" description="Disordered" evidence="5">
    <location>
        <begin position="90"/>
        <end position="182"/>
    </location>
</feature>
<protein>
    <submittedName>
        <fullName evidence="7">RBBP8</fullName>
        <ecNumber evidence="7">3.1.-.-</ecNumber>
    </submittedName>
</protein>
<evidence type="ECO:0000256" key="3">
    <source>
        <dbReference type="ARBA" id="ARBA00023242"/>
    </source>
</evidence>
<keyword evidence="7" id="KW-0378">Hydrolase</keyword>
<dbReference type="EMBL" id="CACVKT020009914">
    <property type="protein sequence ID" value="CAC5423924.1"/>
    <property type="molecule type" value="Genomic_DNA"/>
</dbReference>
<feature type="region of interest" description="Disordered" evidence="5">
    <location>
        <begin position="355"/>
        <end position="457"/>
    </location>
</feature>
<feature type="region of interest" description="Disordered" evidence="5">
    <location>
        <begin position="789"/>
        <end position="826"/>
    </location>
</feature>
<gene>
    <name evidence="7" type="ORF">MCOR_55884</name>
</gene>
<dbReference type="PANTHER" id="PTHR15107:SF0">
    <property type="entry name" value="DNA ENDONUCLEASE ACTIVATOR CTP1 C-TERMINAL DOMAIN-CONTAINING PROTEIN"/>
    <property type="match status" value="1"/>
</dbReference>
<reference evidence="7 8" key="1">
    <citation type="submission" date="2020-06" db="EMBL/GenBank/DDBJ databases">
        <authorList>
            <person name="Li R."/>
            <person name="Bekaert M."/>
        </authorList>
    </citation>
    <scope>NUCLEOTIDE SEQUENCE [LARGE SCALE GENOMIC DNA]</scope>
    <source>
        <strain evidence="8">wild</strain>
    </source>
</reference>
<feature type="coiled-coil region" evidence="4">
    <location>
        <begin position="5"/>
        <end position="46"/>
    </location>
</feature>
<feature type="compositionally biased region" description="Basic residues" evidence="5">
    <location>
        <begin position="158"/>
        <end position="168"/>
    </location>
</feature>
<feature type="compositionally biased region" description="Basic residues" evidence="5">
    <location>
        <begin position="809"/>
        <end position="819"/>
    </location>
</feature>
<dbReference type="Pfam" id="PF08573">
    <property type="entry name" value="SAE2"/>
    <property type="match status" value="1"/>
</dbReference>
<dbReference type="EC" id="3.1.-.-" evidence="7"/>